<dbReference type="PANTHER" id="PTHR45656">
    <property type="entry name" value="PROTEIN CBR-CLEC-78"/>
    <property type="match status" value="1"/>
</dbReference>
<keyword evidence="3" id="KW-0768">Sushi</keyword>
<evidence type="ECO:0000313" key="5">
    <source>
        <dbReference type="EMBL" id="KAL0174470.1"/>
    </source>
</evidence>
<evidence type="ECO:0000256" key="1">
    <source>
        <dbReference type="ARBA" id="ARBA00022737"/>
    </source>
</evidence>
<keyword evidence="6" id="KW-1185">Reference proteome</keyword>
<dbReference type="CDD" id="cd00033">
    <property type="entry name" value="CCP"/>
    <property type="match status" value="1"/>
</dbReference>
<sequence>FAAGHCYEPFVKYGNFTTTDSTYAVGTVVEFTCDPGYTLEQGSVIIECMDPSNPQWNETEPACR</sequence>
<feature type="non-terminal residue" evidence="5">
    <location>
        <position position="1"/>
    </location>
</feature>
<name>A0ABD0PKZ7_CIRMR</name>
<gene>
    <name evidence="5" type="ORF">M9458_030438</name>
</gene>
<organism evidence="5 6">
    <name type="scientific">Cirrhinus mrigala</name>
    <name type="common">Mrigala</name>
    <dbReference type="NCBI Taxonomy" id="683832"/>
    <lineage>
        <taxon>Eukaryota</taxon>
        <taxon>Metazoa</taxon>
        <taxon>Chordata</taxon>
        <taxon>Craniata</taxon>
        <taxon>Vertebrata</taxon>
        <taxon>Euteleostomi</taxon>
        <taxon>Actinopterygii</taxon>
        <taxon>Neopterygii</taxon>
        <taxon>Teleostei</taxon>
        <taxon>Ostariophysi</taxon>
        <taxon>Cypriniformes</taxon>
        <taxon>Cyprinidae</taxon>
        <taxon>Labeoninae</taxon>
        <taxon>Labeonini</taxon>
        <taxon>Cirrhinus</taxon>
    </lineage>
</organism>
<feature type="non-terminal residue" evidence="5">
    <location>
        <position position="64"/>
    </location>
</feature>
<accession>A0ABD0PKZ7</accession>
<keyword evidence="2" id="KW-1015">Disulfide bond</keyword>
<evidence type="ECO:0000259" key="4">
    <source>
        <dbReference type="PROSITE" id="PS50923"/>
    </source>
</evidence>
<evidence type="ECO:0000313" key="6">
    <source>
        <dbReference type="Proteomes" id="UP001529510"/>
    </source>
</evidence>
<dbReference type="Proteomes" id="UP001529510">
    <property type="component" value="Unassembled WGS sequence"/>
</dbReference>
<keyword evidence="1" id="KW-0677">Repeat</keyword>
<feature type="domain" description="Sushi" evidence="4">
    <location>
        <begin position="4"/>
        <end position="64"/>
    </location>
</feature>
<dbReference type="PROSITE" id="PS50923">
    <property type="entry name" value="SUSHI"/>
    <property type="match status" value="1"/>
</dbReference>
<dbReference type="Pfam" id="PF00084">
    <property type="entry name" value="Sushi"/>
    <property type="match status" value="1"/>
</dbReference>
<dbReference type="EMBL" id="JAMKFB020000015">
    <property type="protein sequence ID" value="KAL0174470.1"/>
    <property type="molecule type" value="Genomic_DNA"/>
</dbReference>
<proteinExistence type="predicted"/>
<dbReference type="AlphaFoldDB" id="A0ABD0PKZ7"/>
<comment type="caution">
    <text evidence="5">The sequence shown here is derived from an EMBL/GenBank/DDBJ whole genome shotgun (WGS) entry which is preliminary data.</text>
</comment>
<dbReference type="SUPFAM" id="SSF57535">
    <property type="entry name" value="Complement control module/SCR domain"/>
    <property type="match status" value="1"/>
</dbReference>
<comment type="caution">
    <text evidence="3">Lacks conserved residue(s) required for the propagation of feature annotation.</text>
</comment>
<dbReference type="InterPro" id="IPR035976">
    <property type="entry name" value="Sushi/SCR/CCP_sf"/>
</dbReference>
<evidence type="ECO:0000256" key="3">
    <source>
        <dbReference type="PROSITE-ProRule" id="PRU00302"/>
    </source>
</evidence>
<dbReference type="PANTHER" id="PTHR45656:SF1">
    <property type="entry name" value="SEIZURE PROTEIN 6 HOMOLOG"/>
    <property type="match status" value="1"/>
</dbReference>
<dbReference type="SMART" id="SM00032">
    <property type="entry name" value="CCP"/>
    <property type="match status" value="1"/>
</dbReference>
<evidence type="ECO:0000256" key="2">
    <source>
        <dbReference type="ARBA" id="ARBA00023157"/>
    </source>
</evidence>
<reference evidence="5 6" key="1">
    <citation type="submission" date="2024-05" db="EMBL/GenBank/DDBJ databases">
        <title>Genome sequencing and assembly of Indian major carp, Cirrhinus mrigala (Hamilton, 1822).</title>
        <authorList>
            <person name="Mohindra V."/>
            <person name="Chowdhury L.M."/>
            <person name="Lal K."/>
            <person name="Jena J.K."/>
        </authorList>
    </citation>
    <scope>NUCLEOTIDE SEQUENCE [LARGE SCALE GENOMIC DNA]</scope>
    <source>
        <strain evidence="5">CM1030</strain>
        <tissue evidence="5">Blood</tissue>
    </source>
</reference>
<protein>
    <recommendedName>
        <fullName evidence="4">Sushi domain-containing protein</fullName>
    </recommendedName>
</protein>
<dbReference type="InterPro" id="IPR051277">
    <property type="entry name" value="SEZ6_CSMD_C4BPB_Regulators"/>
</dbReference>
<dbReference type="Gene3D" id="2.10.70.10">
    <property type="entry name" value="Complement Module, domain 1"/>
    <property type="match status" value="1"/>
</dbReference>
<dbReference type="InterPro" id="IPR000436">
    <property type="entry name" value="Sushi_SCR_CCP_dom"/>
</dbReference>